<evidence type="ECO:0000256" key="2">
    <source>
        <dbReference type="ARBA" id="ARBA00022619"/>
    </source>
</evidence>
<dbReference type="NCBIfam" id="NF001591">
    <property type="entry name" value="PRK00393.1"/>
    <property type="match status" value="1"/>
</dbReference>
<keyword evidence="6 9" id="KW-0862">Zinc</keyword>
<feature type="binding site" evidence="9">
    <location>
        <begin position="281"/>
        <end position="283"/>
    </location>
    <ligand>
        <name>GTP</name>
        <dbReference type="ChEBI" id="CHEBI:37565"/>
    </ligand>
</feature>
<dbReference type="Pfam" id="PF00925">
    <property type="entry name" value="GTP_cyclohydro2"/>
    <property type="match status" value="1"/>
</dbReference>
<sequence>MSPTQPQPSVDPALRREQVEVERALAEIRAGRPVIIVSGAAGGLREAAAGFGEAGPGDAEPGEEPVLALAAEEFGAEQAGALAAHEGAGMRLVLSAPRLRRLGLPERSEPGALALPVLDPARIAALSLRADARIDAPVAPASRLDAAALELARLAQVLPAVVIVPGARPAGTLAVTRDAVAAYRARQAASLHLVSRAPVPLAGAPESEFVVFRGGEGLRDQVAIVIGRPDLTGPVAVRLHSACLTGDLFGSLKCDCGDQLRGTARWMAQNGGGIVLYLDQEGRGNGLANKIRAYGLQAEGLDTYEADEALGFGLDQRRFEFAAAILRALGVSRVRLVSNNPDKAEALAAAGLTVVGTQRALGRVTPENLRYLTAKRDRAGHALDLDAFACREV</sequence>
<comment type="function">
    <text evidence="9">Catalyzes the conversion of GTP to 2,5-diamino-6-ribosylamino-4(3H)-pyrimidinone 5'-phosphate (DARP), formate and pyrophosphate.</text>
</comment>
<comment type="similarity">
    <text evidence="9">Belongs to the GTP cyclohydrolase II family.</text>
</comment>
<dbReference type="CDD" id="cd00641">
    <property type="entry name" value="GTP_cyclohydro2"/>
    <property type="match status" value="1"/>
</dbReference>
<dbReference type="NCBIfam" id="NF006456">
    <property type="entry name" value="PRK08815.1"/>
    <property type="match status" value="1"/>
</dbReference>
<evidence type="ECO:0000256" key="9">
    <source>
        <dbReference type="HAMAP-Rule" id="MF_00179"/>
    </source>
</evidence>
<feature type="binding site" evidence="9">
    <location>
        <position position="343"/>
    </location>
    <ligand>
        <name>GTP</name>
        <dbReference type="ChEBI" id="CHEBI:37565"/>
    </ligand>
</feature>
<dbReference type="PANTHER" id="PTHR21327:SF18">
    <property type="entry name" value="3,4-DIHYDROXY-2-BUTANONE 4-PHOSPHATE SYNTHASE"/>
    <property type="match status" value="1"/>
</dbReference>
<protein>
    <recommendedName>
        <fullName evidence="9">GTP cyclohydrolase-2</fullName>
        <ecNumber evidence="9">3.5.4.25</ecNumber>
    </recommendedName>
    <alternativeName>
        <fullName evidence="9">GTP cyclohydrolase II</fullName>
    </alternativeName>
</protein>
<feature type="binding site" evidence="9">
    <location>
        <position position="256"/>
    </location>
    <ligand>
        <name>Zn(2+)</name>
        <dbReference type="ChEBI" id="CHEBI:29105"/>
        <note>catalytic</note>
    </ligand>
</feature>
<keyword evidence="2 9" id="KW-0686">Riboflavin biosynthesis</keyword>
<accession>A0ABQ4QSF4</accession>
<gene>
    <name evidence="11" type="primary">ribA_1</name>
    <name evidence="9" type="synonym">ribA</name>
    <name evidence="11" type="ORF">OPKNFCMD_0420</name>
</gene>
<comment type="pathway">
    <text evidence="1 9">Cofactor biosynthesis; riboflavin biosynthesis; 5-amino-6-(D-ribitylamino)uracil from GTP: step 1/4.</text>
</comment>
<keyword evidence="3 9" id="KW-0479">Metal-binding</keyword>
<feature type="domain" description="GTP cyclohydrolase II" evidence="10">
    <location>
        <begin position="197"/>
        <end position="357"/>
    </location>
</feature>
<keyword evidence="12" id="KW-1185">Reference proteome</keyword>
<evidence type="ECO:0000256" key="8">
    <source>
        <dbReference type="ARBA" id="ARBA00049295"/>
    </source>
</evidence>
<dbReference type="InterPro" id="IPR036144">
    <property type="entry name" value="RibA-like_sf"/>
</dbReference>
<evidence type="ECO:0000256" key="7">
    <source>
        <dbReference type="ARBA" id="ARBA00023134"/>
    </source>
</evidence>
<reference evidence="11" key="1">
    <citation type="journal article" date="2021" name="Front. Microbiol.">
        <title>Comprehensive Comparative Genomics and Phenotyping of Methylobacterium Species.</title>
        <authorList>
            <person name="Alessa O."/>
            <person name="Ogura Y."/>
            <person name="Fujitani Y."/>
            <person name="Takami H."/>
            <person name="Hayashi T."/>
            <person name="Sahin N."/>
            <person name="Tani A."/>
        </authorList>
    </citation>
    <scope>NUCLEOTIDE SEQUENCE</scope>
    <source>
        <strain evidence="11">KCTC 52305</strain>
    </source>
</reference>
<dbReference type="Gene3D" id="3.40.50.10990">
    <property type="entry name" value="GTP cyclohydrolase II"/>
    <property type="match status" value="1"/>
</dbReference>
<name>A0ABQ4QSF4_9HYPH</name>
<comment type="caution">
    <text evidence="11">The sequence shown here is derived from an EMBL/GenBank/DDBJ whole genome shotgun (WGS) entry which is preliminary data.</text>
</comment>
<dbReference type="PANTHER" id="PTHR21327">
    <property type="entry name" value="GTP CYCLOHYDROLASE II-RELATED"/>
    <property type="match status" value="1"/>
</dbReference>
<evidence type="ECO:0000256" key="4">
    <source>
        <dbReference type="ARBA" id="ARBA00022741"/>
    </source>
</evidence>
<dbReference type="Proteomes" id="UP001055167">
    <property type="component" value="Unassembled WGS sequence"/>
</dbReference>
<reference evidence="11" key="2">
    <citation type="submission" date="2021-08" db="EMBL/GenBank/DDBJ databases">
        <authorList>
            <person name="Tani A."/>
            <person name="Ola A."/>
            <person name="Ogura Y."/>
            <person name="Katsura K."/>
            <person name="Hayashi T."/>
        </authorList>
    </citation>
    <scope>NUCLEOTIDE SEQUENCE</scope>
    <source>
        <strain evidence="11">KCTC 52305</strain>
    </source>
</reference>
<keyword evidence="5 9" id="KW-0378">Hydrolase</keyword>
<feature type="binding site" evidence="9">
    <location>
        <position position="338"/>
    </location>
    <ligand>
        <name>GTP</name>
        <dbReference type="ChEBI" id="CHEBI:37565"/>
    </ligand>
</feature>
<comment type="catalytic activity">
    <reaction evidence="8 9">
        <text>GTP + 4 H2O = 2,5-diamino-6-hydroxy-4-(5-phosphoribosylamino)-pyrimidine + formate + 2 phosphate + 3 H(+)</text>
        <dbReference type="Rhea" id="RHEA:23704"/>
        <dbReference type="ChEBI" id="CHEBI:15377"/>
        <dbReference type="ChEBI" id="CHEBI:15378"/>
        <dbReference type="ChEBI" id="CHEBI:15740"/>
        <dbReference type="ChEBI" id="CHEBI:37565"/>
        <dbReference type="ChEBI" id="CHEBI:43474"/>
        <dbReference type="ChEBI" id="CHEBI:58614"/>
        <dbReference type="EC" id="3.5.4.25"/>
    </reaction>
</comment>
<keyword evidence="4 9" id="KW-0547">Nucleotide-binding</keyword>
<feature type="binding site" evidence="9">
    <location>
        <begin position="238"/>
        <end position="242"/>
    </location>
    <ligand>
        <name>GTP</name>
        <dbReference type="ChEBI" id="CHEBI:37565"/>
    </ligand>
</feature>
<dbReference type="EC" id="3.5.4.25" evidence="9"/>
<dbReference type="InterPro" id="IPR000926">
    <property type="entry name" value="RibA"/>
</dbReference>
<feature type="binding site" evidence="9">
    <location>
        <position position="259"/>
    </location>
    <ligand>
        <name>GTP</name>
        <dbReference type="ChEBI" id="CHEBI:37565"/>
    </ligand>
</feature>
<dbReference type="InterPro" id="IPR032677">
    <property type="entry name" value="GTP_cyclohydro_II"/>
</dbReference>
<dbReference type="HAMAP" id="MF_00179">
    <property type="entry name" value="RibA"/>
    <property type="match status" value="1"/>
</dbReference>
<evidence type="ECO:0000259" key="10">
    <source>
        <dbReference type="Pfam" id="PF00925"/>
    </source>
</evidence>
<comment type="cofactor">
    <cofactor evidence="9">
        <name>Zn(2+)</name>
        <dbReference type="ChEBI" id="CHEBI:29105"/>
    </cofactor>
    <text evidence="9">Binds 1 zinc ion per subunit.</text>
</comment>
<feature type="binding site" evidence="9">
    <location>
        <position position="243"/>
    </location>
    <ligand>
        <name>Zn(2+)</name>
        <dbReference type="ChEBI" id="CHEBI:29105"/>
        <note>catalytic</note>
    </ligand>
</feature>
<keyword evidence="7 9" id="KW-0342">GTP-binding</keyword>
<evidence type="ECO:0000256" key="1">
    <source>
        <dbReference type="ARBA" id="ARBA00004853"/>
    </source>
</evidence>
<evidence type="ECO:0000313" key="12">
    <source>
        <dbReference type="Proteomes" id="UP001055167"/>
    </source>
</evidence>
<evidence type="ECO:0000313" key="11">
    <source>
        <dbReference type="EMBL" id="GJD47710.1"/>
    </source>
</evidence>
<proteinExistence type="inferred from homology"/>
<feature type="active site" description="Proton acceptor" evidence="9">
    <location>
        <position position="315"/>
    </location>
</feature>
<feature type="active site" description="Nucleophile" evidence="9">
    <location>
        <position position="317"/>
    </location>
</feature>
<evidence type="ECO:0000256" key="6">
    <source>
        <dbReference type="ARBA" id="ARBA00022833"/>
    </source>
</evidence>
<evidence type="ECO:0000256" key="3">
    <source>
        <dbReference type="ARBA" id="ARBA00022723"/>
    </source>
</evidence>
<dbReference type="EMBL" id="BPQH01000001">
    <property type="protein sequence ID" value="GJD47710.1"/>
    <property type="molecule type" value="Genomic_DNA"/>
</dbReference>
<evidence type="ECO:0000256" key="5">
    <source>
        <dbReference type="ARBA" id="ARBA00022801"/>
    </source>
</evidence>
<feature type="binding site" evidence="9">
    <location>
        <position position="254"/>
    </location>
    <ligand>
        <name>Zn(2+)</name>
        <dbReference type="ChEBI" id="CHEBI:29105"/>
        <note>catalytic</note>
    </ligand>
</feature>
<feature type="binding site" evidence="9">
    <location>
        <position position="303"/>
    </location>
    <ligand>
        <name>GTP</name>
        <dbReference type="ChEBI" id="CHEBI:37565"/>
    </ligand>
</feature>
<dbReference type="SUPFAM" id="SSF142695">
    <property type="entry name" value="RibA-like"/>
    <property type="match status" value="1"/>
</dbReference>
<organism evidence="11 12">
    <name type="scientific">Methylobacterium crusticola</name>
    <dbReference type="NCBI Taxonomy" id="1697972"/>
    <lineage>
        <taxon>Bacteria</taxon>
        <taxon>Pseudomonadati</taxon>
        <taxon>Pseudomonadota</taxon>
        <taxon>Alphaproteobacteria</taxon>
        <taxon>Hyphomicrobiales</taxon>
        <taxon>Methylobacteriaceae</taxon>
        <taxon>Methylobacterium</taxon>
    </lineage>
</organism>